<dbReference type="AlphaFoldDB" id="A0A1E3GRA9"/>
<sequence>MTEKFDENRRKLIKQSISASTLVLVAASGLTIPRVLLAHWPQDAFNAETLEDAILTFLGEAEEVNDEAIQFTIGSPPTYAVNGATVPVEISSSLQNIQRVAFLVEKNPFPLAMALEPTSAMSFPFKTMLKVAEDSEVIAMVKADDKLYRTSRYVEIDIGGCA</sequence>
<name>A0A1E3GRA9_9GAMM</name>
<evidence type="ECO:0000313" key="3">
    <source>
        <dbReference type="Proteomes" id="UP000094379"/>
    </source>
</evidence>
<protein>
    <submittedName>
        <fullName evidence="2">Sulfur oxidation protein SoxY</fullName>
    </submittedName>
</protein>
<evidence type="ECO:0000259" key="1">
    <source>
        <dbReference type="Pfam" id="PF13501"/>
    </source>
</evidence>
<comment type="caution">
    <text evidence="2">The sequence shown here is derived from an EMBL/GenBank/DDBJ whole genome shotgun (WGS) entry which is preliminary data.</text>
</comment>
<evidence type="ECO:0000313" key="2">
    <source>
        <dbReference type="EMBL" id="ODN66580.1"/>
    </source>
</evidence>
<organism evidence="2 3">
    <name type="scientific">Methylophaga muralis</name>
    <dbReference type="NCBI Taxonomy" id="291169"/>
    <lineage>
        <taxon>Bacteria</taxon>
        <taxon>Pseudomonadati</taxon>
        <taxon>Pseudomonadota</taxon>
        <taxon>Gammaproteobacteria</taxon>
        <taxon>Thiotrichales</taxon>
        <taxon>Piscirickettsiaceae</taxon>
        <taxon>Methylophaga</taxon>
    </lineage>
</organism>
<keyword evidence="3" id="KW-1185">Reference proteome</keyword>
<dbReference type="InterPro" id="IPR038162">
    <property type="entry name" value="SoxY_sf"/>
</dbReference>
<accession>A0A1E3GRA9</accession>
<dbReference type="Pfam" id="PF13501">
    <property type="entry name" value="SoxY"/>
    <property type="match status" value="1"/>
</dbReference>
<dbReference type="STRING" id="291169.A9E74_01750"/>
<dbReference type="EMBL" id="MCRI01000017">
    <property type="protein sequence ID" value="ODN66580.1"/>
    <property type="molecule type" value="Genomic_DNA"/>
</dbReference>
<dbReference type="PATRIC" id="fig|291169.3.peg.1759"/>
<reference evidence="2 3" key="1">
    <citation type="submission" date="2016-07" db="EMBL/GenBank/DDBJ databases">
        <title>Draft Genome Sequence of Methylophaga muralis Bur 1.</title>
        <authorList>
            <person name="Vasilenko O.V."/>
            <person name="Doronina N.V."/>
            <person name="Shmareva M.N."/>
            <person name="Tarlachkov S.V."/>
            <person name="Mustakhimov I."/>
            <person name="Trotsenko Y.A."/>
        </authorList>
    </citation>
    <scope>NUCLEOTIDE SEQUENCE [LARGE SCALE GENOMIC DNA]</scope>
    <source>
        <strain evidence="2 3">Bur 1</strain>
    </source>
</reference>
<gene>
    <name evidence="2" type="ORF">A9E74_01750</name>
</gene>
<dbReference type="Gene3D" id="2.60.40.2470">
    <property type="entry name" value="SoxY domain"/>
    <property type="match status" value="1"/>
</dbReference>
<dbReference type="RefSeq" id="WP_069296189.1">
    <property type="nucleotide sequence ID" value="NZ_MCRI01000017.1"/>
</dbReference>
<dbReference type="InterPro" id="IPR032711">
    <property type="entry name" value="SoxY"/>
</dbReference>
<feature type="domain" description="Ig-like SoxY" evidence="1">
    <location>
        <begin position="57"/>
        <end position="161"/>
    </location>
</feature>
<proteinExistence type="predicted"/>
<dbReference type="Proteomes" id="UP000094379">
    <property type="component" value="Unassembled WGS sequence"/>
</dbReference>